<protein>
    <submittedName>
        <fullName evidence="2">Phosphoadenylyl-sulfate reductase [thioredoxin] (EC)</fullName>
        <ecNumber evidence="2">1.8.4.8</ecNumber>
    </submittedName>
</protein>
<reference evidence="2" key="1">
    <citation type="submission" date="2020-01" db="EMBL/GenBank/DDBJ databases">
        <authorList>
            <person name="Meier V. D."/>
            <person name="Meier V D."/>
        </authorList>
    </citation>
    <scope>NUCLEOTIDE SEQUENCE</scope>
    <source>
        <strain evidence="2">HLG_WM_MAG_02</strain>
    </source>
</reference>
<dbReference type="PANTHER" id="PTHR43196">
    <property type="entry name" value="SULFATE ADENYLYLTRANSFERASE SUBUNIT 2"/>
    <property type="match status" value="1"/>
</dbReference>
<dbReference type="EMBL" id="CACVAZ010000082">
    <property type="protein sequence ID" value="CAA6813472.1"/>
    <property type="molecule type" value="Genomic_DNA"/>
</dbReference>
<accession>A0A6S6T2G9</accession>
<gene>
    <name evidence="2" type="ORF">HELGO_WM40664</name>
</gene>
<dbReference type="GO" id="GO:0004604">
    <property type="term" value="F:phosphoadenylyl-sulfate reductase (thioredoxin) activity"/>
    <property type="evidence" value="ECO:0007669"/>
    <property type="project" value="UniProtKB-EC"/>
</dbReference>
<dbReference type="Pfam" id="PF01507">
    <property type="entry name" value="PAPS_reduct"/>
    <property type="match status" value="1"/>
</dbReference>
<sequence length="284" mass="34162">MRKELHVISVSGGKDSAALAIYMKEKYPDREFKYLFFDTEEELQDTYDYLNKLQSILGIKVEYKFPEKSFKELLLQHNDYLPSPSQRWCTRKMKLETFLNTMQEFKDYTIYNYVGIRADENREGLIPTDEHIVTVMPFKDDGITLNDVKRILHDAGVGLPAYYDVVYDEEYDIEYFRSRSGCYFCFFMRQIEWVWLWEKHPDEYKKAMEFEKSGYSWIKDMPLSKLIEPESIDKIKKSYKRMQEQRKKQPIKNGTMMEEMDFISEHDKMLDEIEKDELCTMCTL</sequence>
<name>A0A6S6T2G9_9BACT</name>
<dbReference type="AlphaFoldDB" id="A0A6S6T2G9"/>
<dbReference type="Gene3D" id="3.40.50.620">
    <property type="entry name" value="HUPs"/>
    <property type="match status" value="1"/>
</dbReference>
<dbReference type="InterPro" id="IPR050128">
    <property type="entry name" value="Sulfate_adenylyltrnsfr_sub2"/>
</dbReference>
<proteinExistence type="predicted"/>
<dbReference type="EC" id="1.8.4.8" evidence="2"/>
<feature type="domain" description="Phosphoadenosine phosphosulphate reductase" evidence="1">
    <location>
        <begin position="7"/>
        <end position="122"/>
    </location>
</feature>
<dbReference type="InterPro" id="IPR002500">
    <property type="entry name" value="PAPS_reduct_dom"/>
</dbReference>
<organism evidence="2">
    <name type="scientific">uncultured Sulfurovum sp</name>
    <dbReference type="NCBI Taxonomy" id="269237"/>
    <lineage>
        <taxon>Bacteria</taxon>
        <taxon>Pseudomonadati</taxon>
        <taxon>Campylobacterota</taxon>
        <taxon>Epsilonproteobacteria</taxon>
        <taxon>Campylobacterales</taxon>
        <taxon>Sulfurovaceae</taxon>
        <taxon>Sulfurovum</taxon>
        <taxon>environmental samples</taxon>
    </lineage>
</organism>
<evidence type="ECO:0000259" key="1">
    <source>
        <dbReference type="Pfam" id="PF01507"/>
    </source>
</evidence>
<dbReference type="PANTHER" id="PTHR43196:SF2">
    <property type="entry name" value="PHOSPHOADENOSINE PHOSPHOSULFATE REDUCTASE"/>
    <property type="match status" value="1"/>
</dbReference>
<dbReference type="SUPFAM" id="SSF52402">
    <property type="entry name" value="Adenine nucleotide alpha hydrolases-like"/>
    <property type="match status" value="1"/>
</dbReference>
<keyword evidence="2" id="KW-0560">Oxidoreductase</keyword>
<dbReference type="InterPro" id="IPR014729">
    <property type="entry name" value="Rossmann-like_a/b/a_fold"/>
</dbReference>
<evidence type="ECO:0000313" key="2">
    <source>
        <dbReference type="EMBL" id="CAA6813472.1"/>
    </source>
</evidence>